<dbReference type="eggNOG" id="COG0330">
    <property type="taxonomic scope" value="Bacteria"/>
</dbReference>
<dbReference type="InterPro" id="IPR001972">
    <property type="entry name" value="Stomatin_HflK_fam"/>
</dbReference>
<dbReference type="EMBL" id="AJTX02000009">
    <property type="protein sequence ID" value="KKI98318.1"/>
    <property type="molecule type" value="Genomic_DNA"/>
</dbReference>
<dbReference type="FunFam" id="3.30.479.30:FF:000004">
    <property type="entry name" value="Putative membrane protease family, stomatin"/>
    <property type="match status" value="1"/>
</dbReference>
<dbReference type="InterPro" id="IPR036013">
    <property type="entry name" value="Band_7/SPFH_dom_sf"/>
</dbReference>
<evidence type="ECO:0000256" key="1">
    <source>
        <dbReference type="ARBA" id="ARBA00008164"/>
    </source>
</evidence>
<name>A0A0M2PUK1_PROHO</name>
<reference evidence="3" key="1">
    <citation type="submission" date="2012-04" db="EMBL/GenBank/DDBJ databases">
        <authorList>
            <person name="Borisov I.G."/>
            <person name="Ivanikova N.V."/>
            <person name="Pinevich A.V."/>
        </authorList>
    </citation>
    <scope>NUCLEOTIDE SEQUENCE</scope>
    <source>
        <strain evidence="3">CALU 1027</strain>
    </source>
</reference>
<dbReference type="Proteomes" id="UP000034681">
    <property type="component" value="Unassembled WGS sequence"/>
</dbReference>
<dbReference type="Pfam" id="PF01145">
    <property type="entry name" value="Band_7"/>
    <property type="match status" value="1"/>
</dbReference>
<accession>A0A0M2PUK1</accession>
<dbReference type="AlphaFoldDB" id="A0A0M2PUK1"/>
<dbReference type="CDD" id="cd08829">
    <property type="entry name" value="SPFH_paraslipin"/>
    <property type="match status" value="1"/>
</dbReference>
<dbReference type="GO" id="GO:0098552">
    <property type="term" value="C:side of membrane"/>
    <property type="evidence" value="ECO:0007669"/>
    <property type="project" value="UniProtKB-ARBA"/>
</dbReference>
<dbReference type="InterPro" id="IPR050710">
    <property type="entry name" value="Band7/mec-2_domain"/>
</dbReference>
<dbReference type="InterPro" id="IPR001107">
    <property type="entry name" value="Band_7"/>
</dbReference>
<evidence type="ECO:0000313" key="4">
    <source>
        <dbReference type="Proteomes" id="UP000034681"/>
    </source>
</evidence>
<feature type="domain" description="Band 7" evidence="2">
    <location>
        <begin position="21"/>
        <end position="178"/>
    </location>
</feature>
<sequence>MDAFLAPALAAMLAIVGYVSGSVKIINQGDVALVERLGRYRRTLQPGLNFTIPMVDSIVVDTTREQILDVPSQEAITADNVPLQADGLVYWKIVDLYLVHYGVDDIKLAVESTVLTTLRNEIGKRVLQDILTVRDEMNNALLRELDEATANWGVKVTRVEIKDIILPDDVKSSMAKAKAAENEREAAMEVARGKRDAAVREAEGRQRAAEEEAKGIASAIRIITETMREQGIEQLDQHTPVFQEVIKFLVAQRYMDASQKIGESNNSKVLFMDPQNLNQALADLMGTSPDRLPGAGRAKT</sequence>
<dbReference type="SMART" id="SM00244">
    <property type="entry name" value="PHB"/>
    <property type="match status" value="1"/>
</dbReference>
<evidence type="ECO:0000259" key="2">
    <source>
        <dbReference type="SMART" id="SM00244"/>
    </source>
</evidence>
<evidence type="ECO:0000313" key="3">
    <source>
        <dbReference type="EMBL" id="KKI98318.1"/>
    </source>
</evidence>
<dbReference type="RefSeq" id="WP_017711891.1">
    <property type="nucleotide sequence ID" value="NZ_KB235935.1"/>
</dbReference>
<dbReference type="SUPFAM" id="SSF117892">
    <property type="entry name" value="Band 7/SPFH domain"/>
    <property type="match status" value="1"/>
</dbReference>
<dbReference type="PANTHER" id="PTHR43327:SF10">
    <property type="entry name" value="STOMATIN-LIKE PROTEIN 2, MITOCHONDRIAL"/>
    <property type="match status" value="1"/>
</dbReference>
<comment type="similarity">
    <text evidence="1">Belongs to the band 7/mec-2 family.</text>
</comment>
<protein>
    <recommendedName>
        <fullName evidence="2">Band 7 domain-containing protein</fullName>
    </recommendedName>
</protein>
<dbReference type="PANTHER" id="PTHR43327">
    <property type="entry name" value="STOMATIN-LIKE PROTEIN 2, MITOCHONDRIAL"/>
    <property type="match status" value="1"/>
</dbReference>
<dbReference type="GO" id="GO:0005886">
    <property type="term" value="C:plasma membrane"/>
    <property type="evidence" value="ECO:0007669"/>
    <property type="project" value="UniProtKB-ARBA"/>
</dbReference>
<dbReference type="OrthoDB" id="9809197at2"/>
<dbReference type="STRING" id="317619.GCA_000332315_01330"/>
<gene>
    <name evidence="3" type="ORF">PROH_19280</name>
</gene>
<comment type="caution">
    <text evidence="3">The sequence shown here is derived from an EMBL/GenBank/DDBJ whole genome shotgun (WGS) entry which is preliminary data.</text>
</comment>
<dbReference type="Gene3D" id="3.30.479.30">
    <property type="entry name" value="Band 7 domain"/>
    <property type="match status" value="1"/>
</dbReference>
<proteinExistence type="inferred from homology"/>
<keyword evidence="4" id="KW-1185">Reference proteome</keyword>
<organism evidence="3 4">
    <name type="scientific">Prochlorothrix hollandica PCC 9006 = CALU 1027</name>
    <dbReference type="NCBI Taxonomy" id="317619"/>
    <lineage>
        <taxon>Bacteria</taxon>
        <taxon>Bacillati</taxon>
        <taxon>Cyanobacteriota</taxon>
        <taxon>Cyanophyceae</taxon>
        <taxon>Prochlorotrichales</taxon>
        <taxon>Prochlorotrichaceae</taxon>
        <taxon>Prochlorothrix</taxon>
    </lineage>
</organism>
<dbReference type="PRINTS" id="PR00721">
    <property type="entry name" value="STOMATIN"/>
</dbReference>